<sequence>MMEKQGLKEQWTEETIREYVKQAAESEPVPDKLQPKQMEAWLKQTLKERGEAPFRPSQQEEPELKQTLKEQGEAPDFSLGDTQNGQKQPMEEKGGASMNKKRDKKRSYRRWWLQTAAVAACLAVVLFAAGRSVDWERGVQKNMEELELAVEQPQEKASQGDTEKGASYQELYDAFSDIWKEQEKMTAYIEERATDSAGMDTGGESSAEMPAEGAAVATETVEDSADLENSGSEAYGKTNQQEAEVEEADIIKNDGRYLYQVVYENKSGKHTVQIVDTRDGLKEVSRIGEFDNEIQQIYVWKDSLAVIESGWVSDPMEEEDTDSGNLLDGVKGFVEEIFSSETGDYYRETSYSRIHIYDIKDRQNPELYHTFTLKGSYRDSRISDGYLYFFTTCNAYRPRLEKDYQAYVPEVDGEPLAPEKIYLPEDTKTAAYLVMASVHMEQPDQFTDTTAIVTAADRFYVSKNNIYVTDSMYVDYGTEGKQSDSTRIFRFSYQDGKMKKEAEGSVKGILRDDMAMNEYKGYLRMVTTVESQNVQVVKDDITGEIIGNDGMDFETTNSLYVLDGSLEIAGKIENLAKDELIYSARFMGDAGYFVTFRQTDPLFSVDLSNPKKPKILGELKISGFSEYLHFYGDNLLLGIGMEADEETGATDGMKLSMFDISDPSDVKEQSKLNLPYDYAQALYDYKSVLIDTDKNLFGFCAEDYEEDYRSEYVLFTYADGAFQEKMKIDCSDGEVYSSRVRGTYIGECFYLLCANGRVEAYSLTDGSKIAELEK</sequence>
<dbReference type="EMBL" id="SRYA01000025">
    <property type="protein sequence ID" value="TGY95744.1"/>
    <property type="molecule type" value="Genomic_DNA"/>
</dbReference>
<reference evidence="1" key="1">
    <citation type="submission" date="2019-04" db="EMBL/GenBank/DDBJ databases">
        <title>Microbes associate with the intestines of laboratory mice.</title>
        <authorList>
            <person name="Navarre W."/>
            <person name="Wong E."/>
            <person name="Huang K."/>
            <person name="Tropini C."/>
            <person name="Ng K."/>
            <person name="Yu B."/>
        </authorList>
    </citation>
    <scope>NUCLEOTIDE SEQUENCE</scope>
    <source>
        <strain evidence="1">NM01_1-7b</strain>
    </source>
</reference>
<name>A0AC61RUY4_9FIRM</name>
<proteinExistence type="predicted"/>
<dbReference type="Proteomes" id="UP000304953">
    <property type="component" value="Unassembled WGS sequence"/>
</dbReference>
<evidence type="ECO:0000313" key="2">
    <source>
        <dbReference type="Proteomes" id="UP000304953"/>
    </source>
</evidence>
<protein>
    <submittedName>
        <fullName evidence="1">Uncharacterized protein</fullName>
    </submittedName>
</protein>
<accession>A0AC61RUY4</accession>
<keyword evidence="2" id="KW-1185">Reference proteome</keyword>
<organism evidence="1 2">
    <name type="scientific">Petralouisia muris</name>
    <dbReference type="NCBI Taxonomy" id="3032872"/>
    <lineage>
        <taxon>Bacteria</taxon>
        <taxon>Bacillati</taxon>
        <taxon>Bacillota</taxon>
        <taxon>Clostridia</taxon>
        <taxon>Lachnospirales</taxon>
        <taxon>Lachnospiraceae</taxon>
        <taxon>Petralouisia</taxon>
    </lineage>
</organism>
<comment type="caution">
    <text evidence="1">The sequence shown here is derived from an EMBL/GenBank/DDBJ whole genome shotgun (WGS) entry which is preliminary data.</text>
</comment>
<gene>
    <name evidence="1" type="ORF">E5329_13575</name>
</gene>
<evidence type="ECO:0000313" key="1">
    <source>
        <dbReference type="EMBL" id="TGY95744.1"/>
    </source>
</evidence>